<protein>
    <submittedName>
        <fullName evidence="1">Uncharacterized protein</fullName>
    </submittedName>
</protein>
<reference evidence="1 2" key="1">
    <citation type="journal article" date="2022" name="bioRxiv">
        <title>Genomics of Preaxostyla Flagellates Illuminates Evolutionary Transitions and the Path Towards Mitochondrial Loss.</title>
        <authorList>
            <person name="Novak L.V.F."/>
            <person name="Treitli S.C."/>
            <person name="Pyrih J."/>
            <person name="Halakuc P."/>
            <person name="Pipaliya S.V."/>
            <person name="Vacek V."/>
            <person name="Brzon O."/>
            <person name="Soukal P."/>
            <person name="Eme L."/>
            <person name="Dacks J.B."/>
            <person name="Karnkowska A."/>
            <person name="Elias M."/>
            <person name="Hampl V."/>
        </authorList>
    </citation>
    <scope>NUCLEOTIDE SEQUENCE [LARGE SCALE GENOMIC DNA]</scope>
    <source>
        <strain evidence="1">NAU3</strain>
        <tissue evidence="1">Gut</tissue>
    </source>
</reference>
<keyword evidence="2" id="KW-1185">Reference proteome</keyword>
<dbReference type="Gene3D" id="1.25.10.10">
    <property type="entry name" value="Leucine-rich Repeat Variant"/>
    <property type="match status" value="1"/>
</dbReference>
<dbReference type="SUPFAM" id="SSF48371">
    <property type="entry name" value="ARM repeat"/>
    <property type="match status" value="1"/>
</dbReference>
<proteinExistence type="predicted"/>
<organism evidence="1 2">
    <name type="scientific">Blattamonas nauphoetae</name>
    <dbReference type="NCBI Taxonomy" id="2049346"/>
    <lineage>
        <taxon>Eukaryota</taxon>
        <taxon>Metamonada</taxon>
        <taxon>Preaxostyla</taxon>
        <taxon>Oxymonadida</taxon>
        <taxon>Blattamonas</taxon>
    </lineage>
</organism>
<dbReference type="Proteomes" id="UP001281761">
    <property type="component" value="Unassembled WGS sequence"/>
</dbReference>
<dbReference type="InterPro" id="IPR011989">
    <property type="entry name" value="ARM-like"/>
</dbReference>
<dbReference type="EMBL" id="JARBJD010000091">
    <property type="protein sequence ID" value="KAK2953439.1"/>
    <property type="molecule type" value="Genomic_DNA"/>
</dbReference>
<evidence type="ECO:0000313" key="2">
    <source>
        <dbReference type="Proteomes" id="UP001281761"/>
    </source>
</evidence>
<comment type="caution">
    <text evidence="1">The sequence shown here is derived from an EMBL/GenBank/DDBJ whole genome shotgun (WGS) entry which is preliminary data.</text>
</comment>
<evidence type="ECO:0000313" key="1">
    <source>
        <dbReference type="EMBL" id="KAK2953439.1"/>
    </source>
</evidence>
<dbReference type="InterPro" id="IPR016024">
    <property type="entry name" value="ARM-type_fold"/>
</dbReference>
<sequence length="510" mass="56918">MCAFSSIEILSAYSQPSFTHDLYLTGISPILFQLCENNDPELVADVIWCLRHIISDVEDVATIFISNGLIPLLCQQLRTCHQIYQFESDRFGRMNLCVDIHSNMVIQIIECLSILTEIVPQQGDNSGIIQLISPFCLSDSRHIRGIALSLINQLLTETSLACVNAIIFPLFINNDGLIEHVSFINTLSSIYRDVLADLIAVTEQAAVLGTFVQYRRISELVSGREVVNLTLLEKDNADIQISTSEQMVAILVEIARIMNTLLVHDDSLIQQIINSGFIHSVGEALRFSLKSSVSFHQRGELVGNEEMVETLIQHSADNTPLIGWDNLLVLVELYFSHLTTTAVKNMSFGLQTVFDSHLNRDSPTIGSTLQCLCPESSNPVHSTIQLCFELFREFSVEIKNEISFVFVHLAEGPPEIQHQLLVSDIVTFLFQNYLNMSPSDEQTTLNILNVVYALLNAPHDSTTTEALISTILDVEGMNILGKLSRSDFASVSRFARSVRALIQRLQTDLS</sequence>
<accession>A0ABQ9XRA2</accession>
<name>A0ABQ9XRA2_9EUKA</name>
<gene>
    <name evidence="1" type="ORF">BLNAU_11573</name>
</gene>